<keyword evidence="6" id="KW-0378">Hydrolase</keyword>
<evidence type="ECO:0000256" key="7">
    <source>
        <dbReference type="ARBA" id="ARBA00022833"/>
    </source>
</evidence>
<dbReference type="InterPro" id="IPR011324">
    <property type="entry name" value="Cytotoxic_necrot_fac-like_cat"/>
</dbReference>
<dbReference type="PANTHER" id="PTHR30616:SF2">
    <property type="entry name" value="PURINE NUCLEOSIDE PHOSPHORYLASE LACC1"/>
    <property type="match status" value="1"/>
</dbReference>
<keyword evidence="13" id="KW-1185">Reference proteome</keyword>
<dbReference type="CDD" id="cd16833">
    <property type="entry name" value="YfiH"/>
    <property type="match status" value="1"/>
</dbReference>
<dbReference type="EMBL" id="JACOPS010000001">
    <property type="protein sequence ID" value="MBC5727217.1"/>
    <property type="molecule type" value="Genomic_DNA"/>
</dbReference>
<dbReference type="InterPro" id="IPR038371">
    <property type="entry name" value="Cu_polyphenol_OxRdtase_sf"/>
</dbReference>
<evidence type="ECO:0000256" key="9">
    <source>
        <dbReference type="ARBA" id="ARBA00048968"/>
    </source>
</evidence>
<dbReference type="Pfam" id="PF02578">
    <property type="entry name" value="Cu-oxidase_4"/>
    <property type="match status" value="1"/>
</dbReference>
<evidence type="ECO:0000256" key="11">
    <source>
        <dbReference type="RuleBase" id="RU361274"/>
    </source>
</evidence>
<comment type="catalytic activity">
    <reaction evidence="10">
        <text>S-methyl-5'-thioadenosine + phosphate = 5-(methylsulfanyl)-alpha-D-ribose 1-phosphate + adenine</text>
        <dbReference type="Rhea" id="RHEA:11852"/>
        <dbReference type="ChEBI" id="CHEBI:16708"/>
        <dbReference type="ChEBI" id="CHEBI:17509"/>
        <dbReference type="ChEBI" id="CHEBI:43474"/>
        <dbReference type="ChEBI" id="CHEBI:58533"/>
        <dbReference type="EC" id="2.4.2.28"/>
    </reaction>
    <physiologicalReaction direction="left-to-right" evidence="10">
        <dbReference type="Rhea" id="RHEA:11853"/>
    </physiologicalReaction>
</comment>
<organism evidence="12 13">
    <name type="scientific">Ruminococcus intestinalis</name>
    <dbReference type="NCBI Taxonomy" id="2763066"/>
    <lineage>
        <taxon>Bacteria</taxon>
        <taxon>Bacillati</taxon>
        <taxon>Bacillota</taxon>
        <taxon>Clostridia</taxon>
        <taxon>Eubacteriales</taxon>
        <taxon>Oscillospiraceae</taxon>
        <taxon>Ruminococcus</taxon>
    </lineage>
</organism>
<keyword evidence="7" id="KW-0862">Zinc</keyword>
<evidence type="ECO:0000256" key="1">
    <source>
        <dbReference type="ARBA" id="ARBA00000553"/>
    </source>
</evidence>
<evidence type="ECO:0000256" key="6">
    <source>
        <dbReference type="ARBA" id="ARBA00022801"/>
    </source>
</evidence>
<evidence type="ECO:0000256" key="3">
    <source>
        <dbReference type="ARBA" id="ARBA00007353"/>
    </source>
</evidence>
<evidence type="ECO:0000313" key="12">
    <source>
        <dbReference type="EMBL" id="MBC5727217.1"/>
    </source>
</evidence>
<gene>
    <name evidence="12" type="primary">pgeF</name>
    <name evidence="12" type="ORF">H8R91_01475</name>
</gene>
<dbReference type="Gene3D" id="3.60.140.10">
    <property type="entry name" value="CNF1/YfiH-like putative cysteine hydrolases"/>
    <property type="match status" value="1"/>
</dbReference>
<reference evidence="12 13" key="1">
    <citation type="submission" date="2020-08" db="EMBL/GenBank/DDBJ databases">
        <title>Genome public.</title>
        <authorList>
            <person name="Liu C."/>
            <person name="Sun Q."/>
        </authorList>
    </citation>
    <scope>NUCLEOTIDE SEQUENCE [LARGE SCALE GENOMIC DNA]</scope>
    <source>
        <strain evidence="12 13">NSJ-71</strain>
    </source>
</reference>
<keyword evidence="5" id="KW-0479">Metal-binding</keyword>
<evidence type="ECO:0000256" key="4">
    <source>
        <dbReference type="ARBA" id="ARBA00022679"/>
    </source>
</evidence>
<comment type="catalytic activity">
    <reaction evidence="8">
        <text>adenosine + H2O + H(+) = inosine + NH4(+)</text>
        <dbReference type="Rhea" id="RHEA:24408"/>
        <dbReference type="ChEBI" id="CHEBI:15377"/>
        <dbReference type="ChEBI" id="CHEBI:15378"/>
        <dbReference type="ChEBI" id="CHEBI:16335"/>
        <dbReference type="ChEBI" id="CHEBI:17596"/>
        <dbReference type="ChEBI" id="CHEBI:28938"/>
        <dbReference type="EC" id="3.5.4.4"/>
    </reaction>
    <physiologicalReaction direction="left-to-right" evidence="8">
        <dbReference type="Rhea" id="RHEA:24409"/>
    </physiologicalReaction>
</comment>
<comment type="catalytic activity">
    <reaction evidence="9">
        <text>adenosine + phosphate = alpha-D-ribose 1-phosphate + adenine</text>
        <dbReference type="Rhea" id="RHEA:27642"/>
        <dbReference type="ChEBI" id="CHEBI:16335"/>
        <dbReference type="ChEBI" id="CHEBI:16708"/>
        <dbReference type="ChEBI" id="CHEBI:43474"/>
        <dbReference type="ChEBI" id="CHEBI:57720"/>
        <dbReference type="EC" id="2.4.2.1"/>
    </reaction>
    <physiologicalReaction direction="left-to-right" evidence="9">
        <dbReference type="Rhea" id="RHEA:27643"/>
    </physiologicalReaction>
</comment>
<evidence type="ECO:0000313" key="13">
    <source>
        <dbReference type="Proteomes" id="UP000636755"/>
    </source>
</evidence>
<comment type="caution">
    <text evidence="12">The sequence shown here is derived from an EMBL/GenBank/DDBJ whole genome shotgun (WGS) entry which is preliminary data.</text>
</comment>
<dbReference type="NCBIfam" id="TIGR00726">
    <property type="entry name" value="peptidoglycan editing factor PgeF"/>
    <property type="match status" value="1"/>
</dbReference>
<accession>A0ABR7HIA8</accession>
<name>A0ABR7HIA8_9FIRM</name>
<evidence type="ECO:0000256" key="10">
    <source>
        <dbReference type="ARBA" id="ARBA00049893"/>
    </source>
</evidence>
<comment type="similarity">
    <text evidence="3 11">Belongs to the purine nucleoside phosphorylase YfiH/LACC1 family.</text>
</comment>
<proteinExistence type="inferred from homology"/>
<dbReference type="PANTHER" id="PTHR30616">
    <property type="entry name" value="UNCHARACTERIZED PROTEIN YFIH"/>
    <property type="match status" value="1"/>
</dbReference>
<dbReference type="Proteomes" id="UP000636755">
    <property type="component" value="Unassembled WGS sequence"/>
</dbReference>
<protein>
    <recommendedName>
        <fullName evidence="11">Purine nucleoside phosphorylase</fullName>
    </recommendedName>
</protein>
<dbReference type="SUPFAM" id="SSF64438">
    <property type="entry name" value="CNF1/YfiH-like putative cysteine hydrolases"/>
    <property type="match status" value="1"/>
</dbReference>
<comment type="catalytic activity">
    <reaction evidence="1">
        <text>inosine + phosphate = alpha-D-ribose 1-phosphate + hypoxanthine</text>
        <dbReference type="Rhea" id="RHEA:27646"/>
        <dbReference type="ChEBI" id="CHEBI:17368"/>
        <dbReference type="ChEBI" id="CHEBI:17596"/>
        <dbReference type="ChEBI" id="CHEBI:43474"/>
        <dbReference type="ChEBI" id="CHEBI:57720"/>
        <dbReference type="EC" id="2.4.2.1"/>
    </reaction>
    <physiologicalReaction direction="left-to-right" evidence="1">
        <dbReference type="Rhea" id="RHEA:27647"/>
    </physiologicalReaction>
</comment>
<sequence>MKFNSKTMTIHNADSVPYLTYNSLSEIDFINHAFSTKLGGASTGEFTSMNFAFNRGDNPDSVTENYKRFCKSAGFDYNTLTASAQDHNTYVRAVTTENIGTGIYKPRDIESVDALITNQKGVTLVTYYADCTPLFFVDTNKKAIGLAHAGWRGTVGRIGEKVVQKMTELYGTNPSDLKCAIGPAISVCCYEVDKPCADHFLALKNVNPSDFVHPKENGKYMVDLLETNRQILTAAGVKSESITVSDVCTNCNSDLLWSHRATKGHRGTMCAFMCIK</sequence>
<comment type="function">
    <text evidence="2">Purine nucleoside enzyme that catalyzes the phosphorolysis of adenosine and inosine nucleosides, yielding D-ribose 1-phosphate and the respective free bases, adenine and hypoxanthine. Also catalyzes the phosphorolysis of S-methyl-5'-thioadenosine into adenine and S-methyl-5-thio-alpha-D-ribose 1-phosphate. Also has adenosine deaminase activity.</text>
</comment>
<dbReference type="RefSeq" id="WP_186934594.1">
    <property type="nucleotide sequence ID" value="NZ_JACOPS010000001.1"/>
</dbReference>
<dbReference type="InterPro" id="IPR003730">
    <property type="entry name" value="Cu_polyphenol_OxRdtase"/>
</dbReference>
<evidence type="ECO:0000256" key="5">
    <source>
        <dbReference type="ARBA" id="ARBA00022723"/>
    </source>
</evidence>
<evidence type="ECO:0000256" key="2">
    <source>
        <dbReference type="ARBA" id="ARBA00003215"/>
    </source>
</evidence>
<evidence type="ECO:0000256" key="8">
    <source>
        <dbReference type="ARBA" id="ARBA00047989"/>
    </source>
</evidence>
<keyword evidence="4" id="KW-0808">Transferase</keyword>